<keyword evidence="1" id="KW-0812">Transmembrane</keyword>
<keyword evidence="1" id="KW-0472">Membrane</keyword>
<dbReference type="EMBL" id="MN739708">
    <property type="protein sequence ID" value="QHT22251.1"/>
    <property type="molecule type" value="Genomic_DNA"/>
</dbReference>
<dbReference type="AlphaFoldDB" id="A0A6C0E0W0"/>
<feature type="transmembrane region" description="Helical" evidence="1">
    <location>
        <begin position="9"/>
        <end position="26"/>
    </location>
</feature>
<keyword evidence="1" id="KW-1133">Transmembrane helix</keyword>
<evidence type="ECO:0000256" key="1">
    <source>
        <dbReference type="SAM" id="Phobius"/>
    </source>
</evidence>
<sequence>MDKMYVDLFSRFFVVIGSLIYFLVTIFDNKNIMSKLFAVVVGISSLMLIFDRDYYLPFLGKTIFPPAKSDMSLQIQKKIKVKVSDLPANVKVVYWAAIEAIDSKAYTNYMDAYSNYTNAGEMFTDANGDVVLSIDCPSEYYVQKFGIINKKLDKHVHYRYELPGKKGLFSKVYTQYVQC</sequence>
<name>A0A6C0E0W0_9ZZZZ</name>
<organism evidence="2">
    <name type="scientific">viral metagenome</name>
    <dbReference type="NCBI Taxonomy" id="1070528"/>
    <lineage>
        <taxon>unclassified sequences</taxon>
        <taxon>metagenomes</taxon>
        <taxon>organismal metagenomes</taxon>
    </lineage>
</organism>
<accession>A0A6C0E0W0</accession>
<feature type="transmembrane region" description="Helical" evidence="1">
    <location>
        <begin position="32"/>
        <end position="50"/>
    </location>
</feature>
<protein>
    <submittedName>
        <fullName evidence="2">Uncharacterized protein</fullName>
    </submittedName>
</protein>
<reference evidence="2" key="1">
    <citation type="journal article" date="2020" name="Nature">
        <title>Giant virus diversity and host interactions through global metagenomics.</title>
        <authorList>
            <person name="Schulz F."/>
            <person name="Roux S."/>
            <person name="Paez-Espino D."/>
            <person name="Jungbluth S."/>
            <person name="Walsh D.A."/>
            <person name="Denef V.J."/>
            <person name="McMahon K.D."/>
            <person name="Konstantinidis K.T."/>
            <person name="Eloe-Fadrosh E.A."/>
            <person name="Kyrpides N.C."/>
            <person name="Woyke T."/>
        </authorList>
    </citation>
    <scope>NUCLEOTIDE SEQUENCE</scope>
    <source>
        <strain evidence="2">GVMAG-M-3300023179-107</strain>
    </source>
</reference>
<proteinExistence type="predicted"/>
<evidence type="ECO:0000313" key="2">
    <source>
        <dbReference type="EMBL" id="QHT22251.1"/>
    </source>
</evidence>